<dbReference type="InterPro" id="IPR013096">
    <property type="entry name" value="Cupin_2"/>
</dbReference>
<dbReference type="Gene3D" id="2.60.120.10">
    <property type="entry name" value="Jelly Rolls"/>
    <property type="match status" value="1"/>
</dbReference>
<dbReference type="InterPro" id="IPR014710">
    <property type="entry name" value="RmlC-like_jellyroll"/>
</dbReference>
<dbReference type="AlphaFoldDB" id="A0A9J7AW81"/>
<dbReference type="Pfam" id="PF07883">
    <property type="entry name" value="Cupin_2"/>
    <property type="match status" value="1"/>
</dbReference>
<dbReference type="PANTHER" id="PTHR40112:SF1">
    <property type="entry name" value="H2HPP ISOMERASE"/>
    <property type="match status" value="1"/>
</dbReference>
<dbReference type="Proteomes" id="UP001060336">
    <property type="component" value="Chromosome"/>
</dbReference>
<dbReference type="SUPFAM" id="SSF51182">
    <property type="entry name" value="RmlC-like cupins"/>
    <property type="match status" value="1"/>
</dbReference>
<dbReference type="EMBL" id="CP102480">
    <property type="protein sequence ID" value="UUX51615.1"/>
    <property type="molecule type" value="Genomic_DNA"/>
</dbReference>
<dbReference type="PANTHER" id="PTHR40112">
    <property type="entry name" value="H2HPP ISOMERASE"/>
    <property type="match status" value="1"/>
</dbReference>
<gene>
    <name evidence="2" type="ORF">NUH88_07925</name>
</gene>
<dbReference type="InterPro" id="IPR011051">
    <property type="entry name" value="RmlC_Cupin_sf"/>
</dbReference>
<accession>A0A9J7AW81</accession>
<dbReference type="RefSeq" id="WP_257771218.1">
    <property type="nucleotide sequence ID" value="NZ_CP102480.1"/>
</dbReference>
<evidence type="ECO:0000313" key="2">
    <source>
        <dbReference type="EMBL" id="UUX51615.1"/>
    </source>
</evidence>
<keyword evidence="3" id="KW-1185">Reference proteome</keyword>
<evidence type="ECO:0000313" key="3">
    <source>
        <dbReference type="Proteomes" id="UP001060336"/>
    </source>
</evidence>
<feature type="domain" description="Cupin type-2" evidence="1">
    <location>
        <begin position="38"/>
        <end position="94"/>
    </location>
</feature>
<evidence type="ECO:0000259" key="1">
    <source>
        <dbReference type="Pfam" id="PF07883"/>
    </source>
</evidence>
<protein>
    <submittedName>
        <fullName evidence="2">Cupin domain-containing protein</fullName>
    </submittedName>
</protein>
<reference evidence="2" key="1">
    <citation type="submission" date="2022-08" db="EMBL/GenBank/DDBJ databases">
        <title>Nisaea acidiphila sp. nov., isolated from a marine algal debris and emended description of the genus Nisaea Urios et al. 2008.</title>
        <authorList>
            <person name="Kwon K."/>
        </authorList>
    </citation>
    <scope>NUCLEOTIDE SEQUENCE</scope>
    <source>
        <strain evidence="2">MEBiC11861</strain>
    </source>
</reference>
<dbReference type="KEGG" id="naci:NUH88_07925"/>
<organism evidence="2 3">
    <name type="scientific">Nisaea acidiphila</name>
    <dbReference type="NCBI Taxonomy" id="1862145"/>
    <lineage>
        <taxon>Bacteria</taxon>
        <taxon>Pseudomonadati</taxon>
        <taxon>Pseudomonadota</taxon>
        <taxon>Alphaproteobacteria</taxon>
        <taxon>Rhodospirillales</taxon>
        <taxon>Thalassobaculaceae</taxon>
        <taxon>Nisaea</taxon>
    </lineage>
</organism>
<sequence length="121" mass="13060">MSGGNFFNLHDFGQGIQRTLAEGLTARIFPGENLMFSVVRIEPNAEGSIHSHPEEQWGIMLEGSGVRTQDGVEHHVKAGDFWCTPGNVEHGLKAGPDGCFVIDVFSPPRGDYKKAGSGYGT</sequence>
<dbReference type="InterPro" id="IPR052535">
    <property type="entry name" value="Bacilysin_H2HPP_isomerase"/>
</dbReference>
<dbReference type="CDD" id="cd02238">
    <property type="entry name" value="cupin_KdgF"/>
    <property type="match status" value="1"/>
</dbReference>
<name>A0A9J7AW81_9PROT</name>
<proteinExistence type="predicted"/>